<dbReference type="PROSITE" id="PS00018">
    <property type="entry name" value="EF_HAND_1"/>
    <property type="match status" value="2"/>
</dbReference>
<dbReference type="GO" id="GO:0005509">
    <property type="term" value="F:calcium ion binding"/>
    <property type="evidence" value="ECO:0007669"/>
    <property type="project" value="InterPro"/>
</dbReference>
<evidence type="ECO:0000256" key="1">
    <source>
        <dbReference type="ARBA" id="ARBA00022837"/>
    </source>
</evidence>
<dbReference type="HOGENOM" id="CLU_1162959_0_0_1"/>
<protein>
    <recommendedName>
        <fullName evidence="2">EF-hand domain-containing protein</fullName>
    </recommendedName>
</protein>
<dbReference type="AlphaFoldDB" id="A0A0D3I0C3"/>
<dbReference type="Pfam" id="PF13202">
    <property type="entry name" value="EF-hand_5"/>
    <property type="match status" value="2"/>
</dbReference>
<dbReference type="Gene3D" id="1.10.238.10">
    <property type="entry name" value="EF-hand"/>
    <property type="match status" value="1"/>
</dbReference>
<dbReference type="PROSITE" id="PS50222">
    <property type="entry name" value="EF_HAND_2"/>
    <property type="match status" value="2"/>
</dbReference>
<evidence type="ECO:0000313" key="3">
    <source>
        <dbReference type="EnsemblProtists" id="EOD04708"/>
    </source>
</evidence>
<accession>A0A0D3I0C3</accession>
<feature type="domain" description="EF-hand" evidence="2">
    <location>
        <begin position="187"/>
        <end position="214"/>
    </location>
</feature>
<dbReference type="PaxDb" id="2903-EOD04708"/>
<proteinExistence type="predicted"/>
<organism evidence="3 4">
    <name type="scientific">Emiliania huxleyi (strain CCMP1516)</name>
    <dbReference type="NCBI Taxonomy" id="280463"/>
    <lineage>
        <taxon>Eukaryota</taxon>
        <taxon>Haptista</taxon>
        <taxon>Haptophyta</taxon>
        <taxon>Prymnesiophyceae</taxon>
        <taxon>Isochrysidales</taxon>
        <taxon>Noelaerhabdaceae</taxon>
        <taxon>Emiliania</taxon>
    </lineage>
</organism>
<dbReference type="InterPro" id="IPR011992">
    <property type="entry name" value="EF-hand-dom_pair"/>
</dbReference>
<name>A0A0D3I0C3_EMIH1</name>
<keyword evidence="1" id="KW-0106">Calcium</keyword>
<dbReference type="GeneID" id="17250881"/>
<dbReference type="SUPFAM" id="SSF47473">
    <property type="entry name" value="EF-hand"/>
    <property type="match status" value="1"/>
</dbReference>
<reference evidence="4" key="1">
    <citation type="journal article" date="2013" name="Nature">
        <title>Pan genome of the phytoplankton Emiliania underpins its global distribution.</title>
        <authorList>
            <person name="Read B.A."/>
            <person name="Kegel J."/>
            <person name="Klute M.J."/>
            <person name="Kuo A."/>
            <person name="Lefebvre S.C."/>
            <person name="Maumus F."/>
            <person name="Mayer C."/>
            <person name="Miller J."/>
            <person name="Monier A."/>
            <person name="Salamov A."/>
            <person name="Young J."/>
            <person name="Aguilar M."/>
            <person name="Claverie J.M."/>
            <person name="Frickenhaus S."/>
            <person name="Gonzalez K."/>
            <person name="Herman E.K."/>
            <person name="Lin Y.C."/>
            <person name="Napier J."/>
            <person name="Ogata H."/>
            <person name="Sarno A.F."/>
            <person name="Shmutz J."/>
            <person name="Schroeder D."/>
            <person name="de Vargas C."/>
            <person name="Verret F."/>
            <person name="von Dassow P."/>
            <person name="Valentin K."/>
            <person name="Van de Peer Y."/>
            <person name="Wheeler G."/>
            <person name="Dacks J.B."/>
            <person name="Delwiche C.F."/>
            <person name="Dyhrman S.T."/>
            <person name="Glockner G."/>
            <person name="John U."/>
            <person name="Richards T."/>
            <person name="Worden A.Z."/>
            <person name="Zhang X."/>
            <person name="Grigoriev I.V."/>
            <person name="Allen A.E."/>
            <person name="Bidle K."/>
            <person name="Borodovsky M."/>
            <person name="Bowler C."/>
            <person name="Brownlee C."/>
            <person name="Cock J.M."/>
            <person name="Elias M."/>
            <person name="Gladyshev V.N."/>
            <person name="Groth M."/>
            <person name="Guda C."/>
            <person name="Hadaegh A."/>
            <person name="Iglesias-Rodriguez M.D."/>
            <person name="Jenkins J."/>
            <person name="Jones B.M."/>
            <person name="Lawson T."/>
            <person name="Leese F."/>
            <person name="Lindquist E."/>
            <person name="Lobanov A."/>
            <person name="Lomsadze A."/>
            <person name="Malik S.B."/>
            <person name="Marsh M.E."/>
            <person name="Mackinder L."/>
            <person name="Mock T."/>
            <person name="Mueller-Roeber B."/>
            <person name="Pagarete A."/>
            <person name="Parker M."/>
            <person name="Probert I."/>
            <person name="Quesneville H."/>
            <person name="Raines C."/>
            <person name="Rensing S.A."/>
            <person name="Riano-Pachon D.M."/>
            <person name="Richier S."/>
            <person name="Rokitta S."/>
            <person name="Shiraiwa Y."/>
            <person name="Soanes D.M."/>
            <person name="van der Giezen M."/>
            <person name="Wahlund T.M."/>
            <person name="Williams B."/>
            <person name="Wilson W."/>
            <person name="Wolfe G."/>
            <person name="Wurch L.L."/>
        </authorList>
    </citation>
    <scope>NUCLEOTIDE SEQUENCE</scope>
</reference>
<dbReference type="EnsemblProtists" id="EOD04708">
    <property type="protein sequence ID" value="EOD04708"/>
    <property type="gene ID" value="EMIHUDRAFT_220838"/>
</dbReference>
<dbReference type="InterPro" id="IPR002048">
    <property type="entry name" value="EF_hand_dom"/>
</dbReference>
<feature type="domain" description="EF-hand" evidence="2">
    <location>
        <begin position="108"/>
        <end position="143"/>
    </location>
</feature>
<sequence length="239" mass="25510">MARAFAETAYGIAPRAALLARRFHDAARTQQVLNAHRRVARAVVRPGSAVGAVAITVLPRQSATEPRPMQSEDVVALVAERGFTGTVEACELVREEETLPVVRHERYVLIDLLRAMFDEADANADGMITMPELAGFLSRHGLEGATGCISALLLRTRLVGLQDNSASGTLSEYGVHRSLMHVAAASIFDVADRNSDGRVSRGELEVLFASMGLGDAERAAASFTEHDVDGDGSIDKGGL</sequence>
<dbReference type="SMART" id="SM00054">
    <property type="entry name" value="EFh"/>
    <property type="match status" value="2"/>
</dbReference>
<dbReference type="Proteomes" id="UP000013827">
    <property type="component" value="Unassembled WGS sequence"/>
</dbReference>
<dbReference type="InterPro" id="IPR018247">
    <property type="entry name" value="EF_Hand_1_Ca_BS"/>
</dbReference>
<dbReference type="KEGG" id="ehx:EMIHUDRAFT_220838"/>
<dbReference type="RefSeq" id="XP_005757137.1">
    <property type="nucleotide sequence ID" value="XM_005757080.1"/>
</dbReference>
<reference evidence="3" key="2">
    <citation type="submission" date="2024-10" db="UniProtKB">
        <authorList>
            <consortium name="EnsemblProtists"/>
        </authorList>
    </citation>
    <scope>IDENTIFICATION</scope>
</reference>
<dbReference type="CDD" id="cd00051">
    <property type="entry name" value="EFh"/>
    <property type="match status" value="1"/>
</dbReference>
<keyword evidence="4" id="KW-1185">Reference proteome</keyword>
<evidence type="ECO:0000259" key="2">
    <source>
        <dbReference type="PROSITE" id="PS50222"/>
    </source>
</evidence>
<evidence type="ECO:0000313" key="4">
    <source>
        <dbReference type="Proteomes" id="UP000013827"/>
    </source>
</evidence>